<protein>
    <recommendedName>
        <fullName evidence="5">Lipoprotein</fullName>
    </recommendedName>
</protein>
<evidence type="ECO:0000313" key="3">
    <source>
        <dbReference type="EMBL" id="MBX7491215.1"/>
    </source>
</evidence>
<evidence type="ECO:0000313" key="4">
    <source>
        <dbReference type="Proteomes" id="UP000700059"/>
    </source>
</evidence>
<comment type="caution">
    <text evidence="3">The sequence shown here is derived from an EMBL/GenBank/DDBJ whole genome shotgun (WGS) entry which is preliminary data.</text>
</comment>
<reference evidence="3 4" key="1">
    <citation type="submission" date="2021-08" db="EMBL/GenBank/DDBJ databases">
        <title>Helicobacter spp. isolated from feces of Anatolian Ground Squirrel (Spermophilus xanthoprymnus) in Turkey.</title>
        <authorList>
            <person name="Aydin F."/>
            <person name="Abay S."/>
            <person name="Kayman T."/>
            <person name="Karakaya E."/>
            <person name="Saticioglu I.B."/>
        </authorList>
    </citation>
    <scope>NUCLEOTIDE SEQUENCE [LARGE SCALE GENOMIC DNA]</scope>
    <source>
        <strain evidence="3 4">Faydin-H70</strain>
    </source>
</reference>
<keyword evidence="4" id="KW-1185">Reference proteome</keyword>
<keyword evidence="1" id="KW-0175">Coiled coil</keyword>
<dbReference type="RefSeq" id="WP_221532546.1">
    <property type="nucleotide sequence ID" value="NZ_JAIGYP010000010.1"/>
</dbReference>
<dbReference type="EMBL" id="JAIGYQ010000010">
    <property type="protein sequence ID" value="MBX7491215.1"/>
    <property type="molecule type" value="Genomic_DNA"/>
</dbReference>
<evidence type="ECO:0000256" key="2">
    <source>
        <dbReference type="SAM" id="SignalP"/>
    </source>
</evidence>
<dbReference type="Proteomes" id="UP000700059">
    <property type="component" value="Unassembled WGS sequence"/>
</dbReference>
<sequence length="94" mass="10762">MKALILLLFLSTLSLACVCSGIISSSFNDFSSHISRKLKEQSNSLEILNKSIQENIKTLKEQNTFQKQNLALLQKESLHNQELLFLLKQRNLLE</sequence>
<feature type="signal peptide" evidence="2">
    <location>
        <begin position="1"/>
        <end position="16"/>
    </location>
</feature>
<proteinExistence type="predicted"/>
<feature type="coiled-coil region" evidence="1">
    <location>
        <begin position="35"/>
        <end position="76"/>
    </location>
</feature>
<name>A0ABS7JP83_9HELI</name>
<evidence type="ECO:0000256" key="1">
    <source>
        <dbReference type="SAM" id="Coils"/>
    </source>
</evidence>
<organism evidence="3 4">
    <name type="scientific">Helicobacter turcicus</name>
    <dbReference type="NCBI Taxonomy" id="2867412"/>
    <lineage>
        <taxon>Bacteria</taxon>
        <taxon>Pseudomonadati</taxon>
        <taxon>Campylobacterota</taxon>
        <taxon>Epsilonproteobacteria</taxon>
        <taxon>Campylobacterales</taxon>
        <taxon>Helicobacteraceae</taxon>
        <taxon>Helicobacter</taxon>
    </lineage>
</organism>
<feature type="chain" id="PRO_5047173652" description="Lipoprotein" evidence="2">
    <location>
        <begin position="17"/>
        <end position="94"/>
    </location>
</feature>
<gene>
    <name evidence="3" type="ORF">K4G57_07050</name>
</gene>
<evidence type="ECO:0008006" key="5">
    <source>
        <dbReference type="Google" id="ProtNLM"/>
    </source>
</evidence>
<accession>A0ABS7JP83</accession>
<keyword evidence="2" id="KW-0732">Signal</keyword>
<dbReference type="PROSITE" id="PS51257">
    <property type="entry name" value="PROKAR_LIPOPROTEIN"/>
    <property type="match status" value="1"/>
</dbReference>